<dbReference type="EMBL" id="KZ308269">
    <property type="protein sequence ID" value="KAG8226145.1"/>
    <property type="molecule type" value="Genomic_DNA"/>
</dbReference>
<keyword evidence="2" id="KW-1185">Reference proteome</keyword>
<comment type="caution">
    <text evidence="1">The sequence shown here is derived from an EMBL/GenBank/DDBJ whole genome shotgun (WGS) entry which is preliminary data.</text>
</comment>
<proteinExistence type="predicted"/>
<reference evidence="1" key="1">
    <citation type="submission" date="2013-04" db="EMBL/GenBank/DDBJ databases">
        <authorList>
            <person name="Qu J."/>
            <person name="Murali S.C."/>
            <person name="Bandaranaike D."/>
            <person name="Bellair M."/>
            <person name="Blankenburg K."/>
            <person name="Chao H."/>
            <person name="Dinh H."/>
            <person name="Doddapaneni H."/>
            <person name="Downs B."/>
            <person name="Dugan-Rocha S."/>
            <person name="Elkadiri S."/>
            <person name="Gnanaolivu R.D."/>
            <person name="Hernandez B."/>
            <person name="Javaid M."/>
            <person name="Jayaseelan J.C."/>
            <person name="Lee S."/>
            <person name="Li M."/>
            <person name="Ming W."/>
            <person name="Munidasa M."/>
            <person name="Muniz J."/>
            <person name="Nguyen L."/>
            <person name="Ongeri F."/>
            <person name="Osuji N."/>
            <person name="Pu L.-L."/>
            <person name="Puazo M."/>
            <person name="Qu C."/>
            <person name="Quiroz J."/>
            <person name="Raj R."/>
            <person name="Weissenberger G."/>
            <person name="Xin Y."/>
            <person name="Zou X."/>
            <person name="Han Y."/>
            <person name="Richards S."/>
            <person name="Worley K."/>
            <person name="Muzny D."/>
            <person name="Gibbs R."/>
        </authorList>
    </citation>
    <scope>NUCLEOTIDE SEQUENCE</scope>
    <source>
        <strain evidence="1">Sampled in the wild</strain>
    </source>
</reference>
<sequence length="98" mass="11702">MEAILRKEYDFKINTRKTKVVAYYIQNNMNGQLNRERTEEVQEYTSLGSNKITIDEWDADCQEIYLNKQYTLSIALFRCLGWTVWGVEESRTLESFEM</sequence>
<name>A0A8K0NVJ2_LADFU</name>
<evidence type="ECO:0000313" key="2">
    <source>
        <dbReference type="Proteomes" id="UP000792457"/>
    </source>
</evidence>
<protein>
    <submittedName>
        <fullName evidence="1">Uncharacterized protein</fullName>
    </submittedName>
</protein>
<accession>A0A8K0NVJ2</accession>
<reference evidence="1" key="2">
    <citation type="submission" date="2017-10" db="EMBL/GenBank/DDBJ databases">
        <title>Ladona fulva Genome sequencing and assembly.</title>
        <authorList>
            <person name="Murali S."/>
            <person name="Richards S."/>
            <person name="Bandaranaike D."/>
            <person name="Bellair M."/>
            <person name="Blankenburg K."/>
            <person name="Chao H."/>
            <person name="Dinh H."/>
            <person name="Doddapaneni H."/>
            <person name="Dugan-Rocha S."/>
            <person name="Elkadiri S."/>
            <person name="Gnanaolivu R."/>
            <person name="Hernandez B."/>
            <person name="Skinner E."/>
            <person name="Javaid M."/>
            <person name="Lee S."/>
            <person name="Li M."/>
            <person name="Ming W."/>
            <person name="Munidasa M."/>
            <person name="Muniz J."/>
            <person name="Nguyen L."/>
            <person name="Hughes D."/>
            <person name="Osuji N."/>
            <person name="Pu L.-L."/>
            <person name="Puazo M."/>
            <person name="Qu C."/>
            <person name="Quiroz J."/>
            <person name="Raj R."/>
            <person name="Weissenberger G."/>
            <person name="Xin Y."/>
            <person name="Zou X."/>
            <person name="Han Y."/>
            <person name="Worley K."/>
            <person name="Muzny D."/>
            <person name="Gibbs R."/>
        </authorList>
    </citation>
    <scope>NUCLEOTIDE SEQUENCE</scope>
    <source>
        <strain evidence="1">Sampled in the wild</strain>
    </source>
</reference>
<organism evidence="1 2">
    <name type="scientific">Ladona fulva</name>
    <name type="common">Scarce chaser dragonfly</name>
    <name type="synonym">Libellula fulva</name>
    <dbReference type="NCBI Taxonomy" id="123851"/>
    <lineage>
        <taxon>Eukaryota</taxon>
        <taxon>Metazoa</taxon>
        <taxon>Ecdysozoa</taxon>
        <taxon>Arthropoda</taxon>
        <taxon>Hexapoda</taxon>
        <taxon>Insecta</taxon>
        <taxon>Pterygota</taxon>
        <taxon>Palaeoptera</taxon>
        <taxon>Odonata</taxon>
        <taxon>Epiprocta</taxon>
        <taxon>Anisoptera</taxon>
        <taxon>Libelluloidea</taxon>
        <taxon>Libellulidae</taxon>
        <taxon>Ladona</taxon>
    </lineage>
</organism>
<dbReference type="Proteomes" id="UP000792457">
    <property type="component" value="Unassembled WGS sequence"/>
</dbReference>
<evidence type="ECO:0000313" key="1">
    <source>
        <dbReference type="EMBL" id="KAG8226145.1"/>
    </source>
</evidence>
<gene>
    <name evidence="1" type="ORF">J437_LFUL005806</name>
</gene>
<dbReference type="AlphaFoldDB" id="A0A8K0NVJ2"/>